<dbReference type="InterPro" id="IPR000413">
    <property type="entry name" value="Integrin_alpha"/>
</dbReference>
<feature type="signal peptide" evidence="13">
    <location>
        <begin position="1"/>
        <end position="21"/>
    </location>
</feature>
<dbReference type="SUPFAM" id="SSF69179">
    <property type="entry name" value="Integrin domains"/>
    <property type="match status" value="3"/>
</dbReference>
<proteinExistence type="inferred from homology"/>
<feature type="region of interest" description="Disordered" evidence="14">
    <location>
        <begin position="1013"/>
        <end position="1035"/>
    </location>
</feature>
<dbReference type="Gene3D" id="2.60.40.1460">
    <property type="entry name" value="Integrin domains. Chain A, domain 2"/>
    <property type="match status" value="1"/>
</dbReference>
<dbReference type="Gene3D" id="2.60.40.1510">
    <property type="entry name" value="ntegrin, alpha v. Chain A, domain 3"/>
    <property type="match status" value="1"/>
</dbReference>
<feature type="chain" id="PRO_5001426473" evidence="13">
    <location>
        <begin position="22"/>
        <end position="1035"/>
    </location>
</feature>
<dbReference type="GO" id="GO:0005178">
    <property type="term" value="F:integrin binding"/>
    <property type="evidence" value="ECO:0007669"/>
    <property type="project" value="TreeGrafter"/>
</dbReference>
<comment type="subcellular location">
    <subcellularLocation>
        <location evidence="1 13">Membrane</location>
        <topology evidence="1 13">Single-pass type I membrane protein</topology>
    </subcellularLocation>
</comment>
<keyword evidence="3 13" id="KW-0812">Transmembrane</keyword>
<dbReference type="Gene3D" id="1.20.5.930">
    <property type="entry name" value="Bicelle-embedded integrin alpha(iib) transmembrane segment"/>
    <property type="match status" value="1"/>
</dbReference>
<evidence type="ECO:0000256" key="8">
    <source>
        <dbReference type="ARBA" id="ARBA00023037"/>
    </source>
</evidence>
<dbReference type="SMART" id="SM00191">
    <property type="entry name" value="Int_alpha"/>
    <property type="match status" value="6"/>
</dbReference>
<dbReference type="Gene3D" id="2.130.10.130">
    <property type="entry name" value="Integrin alpha, N-terminal"/>
    <property type="match status" value="1"/>
</dbReference>
<feature type="repeat" description="FG-GAP" evidence="12">
    <location>
        <begin position="333"/>
        <end position="390"/>
    </location>
</feature>
<dbReference type="GO" id="GO:0007160">
    <property type="term" value="P:cell-matrix adhesion"/>
    <property type="evidence" value="ECO:0007669"/>
    <property type="project" value="TreeGrafter"/>
</dbReference>
<evidence type="ECO:0000256" key="13">
    <source>
        <dbReference type="RuleBase" id="RU003762"/>
    </source>
</evidence>
<evidence type="ECO:0000256" key="4">
    <source>
        <dbReference type="ARBA" id="ARBA00022729"/>
    </source>
</evidence>
<keyword evidence="5" id="KW-0677">Repeat</keyword>
<sequence>MSIIIVTKSFFVFIYLSSASGNDFGASLAFYQNRQVRFFIGAPKQFSLKYPSIRTGAVFDCPLNNSTSQCNQIMDPAKDNVDTIENMLLGSSIATKFGSSAASNKVIACSFLRINEYQAETSYYPNGACNFIKPNGNSKYDQMIEPFKSRSSQTVGKEYHYSHSIFGFSSLFIKENGLLVIGAPGFYTWRGAIVLYTPGSSYSFPLIRHLPLAQASSDSYFGYAIASGRLFQSRHIYIASSAPREGDTGAVYYFRVETLLASEQLTSIYGYQVLRGQEIGEYFGYSILIADINGDLMDDLIVGAPLYSPDISRRGDIGRVYIYQSNDVHFLNPTFLYGDRTPKSRFGSTLAELGDINFDGYKDIVIGAPYEDDDCGSIYIYHGSKVGLSGLYSQKISCSDFPSYNLKGFGFSIAAGVDIDGNKYPDLVIGAPFSDKAIVLRSQPIGALKVSLQPDTVSVDESCRYKQNLPCFNITYCMILRGQYLNGLHTVEVKIDIDTLLGSDGSMSRGQFIVNNEKLKSFRKETLIESDKRFCEKPIQVMIKKDIRDKLTPLEFTLNYQLLNRLPQFCSNCPHLIDTSTISETIPFETGCGDDGVCVSDVTMSLFLTNKTSKLGSLIEGFHSSVYLIIALNNAGENAHAAKITLTVEPPLKTSFESITFYETNDTSLTLNLDVGNPLGPGSKELQILFDLRSSLIEHSKINFFSVFTTKSDYAGGEPIKSSLTIGVERFAHLDIIGHESMPVFFDHPDTRSKHYERFVLIFTIFKTDYSSIRSPVVVFHLPASLPNEPNFIFKPKIESLDSTTITCELSKSGLEQMPVEDSSNGMVMSEALRSSEEISISREKRSINESINLSTDPVTKLDCSTTSCKDIECRLGSFGPGSKSVNIRLIVVVNLQKLQKSFGSHIGVFNYTAEAKTAFLDSMVTGNGKWSQSALSEVQLNQLPYKEAASFWIIAGCSFAGLFLFLLIIIALVKVGFFQRKTRQQTEVLKQRYSMAITPNMLKELEINLNEDDSEEENGDSTEPFPKSRLSFIS</sequence>
<keyword evidence="11" id="KW-0325">Glycoprotein</keyword>
<dbReference type="EMBL" id="CAEY01000277">
    <property type="status" value="NOT_ANNOTATED_CDS"/>
    <property type="molecule type" value="Genomic_DNA"/>
</dbReference>
<keyword evidence="10 13" id="KW-0675">Receptor</keyword>
<keyword evidence="6 13" id="KW-0130">Cell adhesion</keyword>
<protein>
    <submittedName>
        <fullName evidence="17">Uncharacterized protein</fullName>
    </submittedName>
</protein>
<dbReference type="AlphaFoldDB" id="T1KNR3"/>
<dbReference type="Proteomes" id="UP000015104">
    <property type="component" value="Unassembled WGS sequence"/>
</dbReference>
<dbReference type="InterPro" id="IPR013649">
    <property type="entry name" value="Integrin_alpha_Ig-like_1"/>
</dbReference>
<keyword evidence="4 13" id="KW-0732">Signal</keyword>
<dbReference type="PRINTS" id="PR01185">
    <property type="entry name" value="INTEGRINA"/>
</dbReference>
<dbReference type="HOGENOM" id="CLU_004111_5_0_1"/>
<keyword evidence="8 13" id="KW-0401">Integrin</keyword>
<evidence type="ECO:0000256" key="9">
    <source>
        <dbReference type="ARBA" id="ARBA00023136"/>
    </source>
</evidence>
<dbReference type="GO" id="GO:0009897">
    <property type="term" value="C:external side of plasma membrane"/>
    <property type="evidence" value="ECO:0007669"/>
    <property type="project" value="TreeGrafter"/>
</dbReference>
<evidence type="ECO:0000259" key="16">
    <source>
        <dbReference type="Pfam" id="PF20805"/>
    </source>
</evidence>
<keyword evidence="7 13" id="KW-1133">Transmembrane helix</keyword>
<dbReference type="GO" id="GO:0033627">
    <property type="term" value="P:cell adhesion mediated by integrin"/>
    <property type="evidence" value="ECO:0007669"/>
    <property type="project" value="TreeGrafter"/>
</dbReference>
<evidence type="ECO:0000256" key="2">
    <source>
        <dbReference type="ARBA" id="ARBA00008054"/>
    </source>
</evidence>
<dbReference type="InterPro" id="IPR013519">
    <property type="entry name" value="Int_alpha_beta-p"/>
</dbReference>
<dbReference type="PANTHER" id="PTHR23220">
    <property type="entry name" value="INTEGRIN ALPHA"/>
    <property type="match status" value="1"/>
</dbReference>
<evidence type="ECO:0000256" key="5">
    <source>
        <dbReference type="ARBA" id="ARBA00022737"/>
    </source>
</evidence>
<dbReference type="Pfam" id="PF20805">
    <property type="entry name" value="Integrin_A_Ig_2"/>
    <property type="match status" value="1"/>
</dbReference>
<evidence type="ECO:0000259" key="15">
    <source>
        <dbReference type="Pfam" id="PF08441"/>
    </source>
</evidence>
<dbReference type="GO" id="GO:0007229">
    <property type="term" value="P:integrin-mediated signaling pathway"/>
    <property type="evidence" value="ECO:0007669"/>
    <property type="project" value="UniProtKB-KW"/>
</dbReference>
<reference evidence="17" key="2">
    <citation type="submission" date="2015-06" db="UniProtKB">
        <authorList>
            <consortium name="EnsemblMetazoa"/>
        </authorList>
    </citation>
    <scope>IDENTIFICATION</scope>
</reference>
<evidence type="ECO:0000313" key="18">
    <source>
        <dbReference type="Proteomes" id="UP000015104"/>
    </source>
</evidence>
<dbReference type="Gene3D" id="2.60.40.1530">
    <property type="entry name" value="ntegrin, alpha v. Chain A, domain 4"/>
    <property type="match status" value="1"/>
</dbReference>
<dbReference type="eggNOG" id="KOG3637">
    <property type="taxonomic scope" value="Eukaryota"/>
</dbReference>
<dbReference type="InterPro" id="IPR032695">
    <property type="entry name" value="Integrin_dom_sf"/>
</dbReference>
<evidence type="ECO:0000256" key="10">
    <source>
        <dbReference type="ARBA" id="ARBA00023170"/>
    </source>
</evidence>
<evidence type="ECO:0000256" key="1">
    <source>
        <dbReference type="ARBA" id="ARBA00004479"/>
    </source>
</evidence>
<feature type="repeat" description="FG-GAP" evidence="12">
    <location>
        <begin position="152"/>
        <end position="205"/>
    </location>
</feature>
<feature type="repeat" description="FG-GAP" evidence="12">
    <location>
        <begin position="394"/>
        <end position="457"/>
    </location>
</feature>
<keyword evidence="18" id="KW-1185">Reference proteome</keyword>
<comment type="similarity">
    <text evidence="2 13">Belongs to the integrin alpha chain family.</text>
</comment>
<feature type="domain" description="Integrin alpha second immunoglobulin-like" evidence="16">
    <location>
        <begin position="592"/>
        <end position="714"/>
    </location>
</feature>
<keyword evidence="9 13" id="KW-0472">Membrane</keyword>
<feature type="repeat" description="FG-GAP" evidence="12">
    <location>
        <begin position="270"/>
        <end position="332"/>
    </location>
</feature>
<dbReference type="PROSITE" id="PS51470">
    <property type="entry name" value="FG_GAP"/>
    <property type="match status" value="4"/>
</dbReference>
<dbReference type="Pfam" id="PF01839">
    <property type="entry name" value="FG-GAP"/>
    <property type="match status" value="3"/>
</dbReference>
<evidence type="ECO:0000256" key="6">
    <source>
        <dbReference type="ARBA" id="ARBA00022889"/>
    </source>
</evidence>
<dbReference type="GO" id="GO:0048513">
    <property type="term" value="P:animal organ development"/>
    <property type="evidence" value="ECO:0007669"/>
    <property type="project" value="UniProtKB-ARBA"/>
</dbReference>
<dbReference type="InterPro" id="IPR013517">
    <property type="entry name" value="FG-GAP"/>
</dbReference>
<evidence type="ECO:0000256" key="14">
    <source>
        <dbReference type="SAM" id="MobiDB-lite"/>
    </source>
</evidence>
<dbReference type="Pfam" id="PF08441">
    <property type="entry name" value="Integrin_A_Ig_1"/>
    <property type="match status" value="1"/>
</dbReference>
<reference evidence="18" key="1">
    <citation type="submission" date="2011-08" db="EMBL/GenBank/DDBJ databases">
        <authorList>
            <person name="Rombauts S."/>
        </authorList>
    </citation>
    <scope>NUCLEOTIDE SEQUENCE</scope>
    <source>
        <strain evidence="18">London</strain>
    </source>
</reference>
<dbReference type="STRING" id="32264.T1KNR3"/>
<dbReference type="InterPro" id="IPR048285">
    <property type="entry name" value="Integrin_alpha_Ig-like_2"/>
</dbReference>
<dbReference type="SUPFAM" id="SSF69318">
    <property type="entry name" value="Integrin alpha N-terminal domain"/>
    <property type="match status" value="1"/>
</dbReference>
<dbReference type="EnsemblMetazoa" id="tetur16g01910.1">
    <property type="protein sequence ID" value="tetur16g01910.1"/>
    <property type="gene ID" value="tetur16g01910"/>
</dbReference>
<dbReference type="InterPro" id="IPR028994">
    <property type="entry name" value="Integrin_alpha_N"/>
</dbReference>
<dbReference type="PANTHER" id="PTHR23220:SF83">
    <property type="entry name" value="INTEGRIN ALPHA-PS3-RELATED"/>
    <property type="match status" value="1"/>
</dbReference>
<evidence type="ECO:0000256" key="11">
    <source>
        <dbReference type="ARBA" id="ARBA00023180"/>
    </source>
</evidence>
<dbReference type="GO" id="GO:0007157">
    <property type="term" value="P:heterophilic cell-cell adhesion via plasma membrane cell adhesion molecules"/>
    <property type="evidence" value="ECO:0007669"/>
    <property type="project" value="UniProtKB-ARBA"/>
</dbReference>
<dbReference type="GO" id="GO:0008305">
    <property type="term" value="C:integrin complex"/>
    <property type="evidence" value="ECO:0007669"/>
    <property type="project" value="InterPro"/>
</dbReference>
<evidence type="ECO:0000313" key="17">
    <source>
        <dbReference type="EnsemblMetazoa" id="tetur16g01910.1"/>
    </source>
</evidence>
<name>T1KNR3_TETUR</name>
<evidence type="ECO:0000256" key="3">
    <source>
        <dbReference type="ARBA" id="ARBA00022692"/>
    </source>
</evidence>
<evidence type="ECO:0000256" key="12">
    <source>
        <dbReference type="PROSITE-ProRule" id="PRU00803"/>
    </source>
</evidence>
<feature type="transmembrane region" description="Helical" evidence="13">
    <location>
        <begin position="950"/>
        <end position="974"/>
    </location>
</feature>
<evidence type="ECO:0000256" key="7">
    <source>
        <dbReference type="ARBA" id="ARBA00022989"/>
    </source>
</evidence>
<feature type="domain" description="Integrin alpha first immunoglubulin-like" evidence="15">
    <location>
        <begin position="449"/>
        <end position="563"/>
    </location>
</feature>
<accession>T1KNR3</accession>
<organism evidence="17 18">
    <name type="scientific">Tetranychus urticae</name>
    <name type="common">Two-spotted spider mite</name>
    <dbReference type="NCBI Taxonomy" id="32264"/>
    <lineage>
        <taxon>Eukaryota</taxon>
        <taxon>Metazoa</taxon>
        <taxon>Ecdysozoa</taxon>
        <taxon>Arthropoda</taxon>
        <taxon>Chelicerata</taxon>
        <taxon>Arachnida</taxon>
        <taxon>Acari</taxon>
        <taxon>Acariformes</taxon>
        <taxon>Trombidiformes</taxon>
        <taxon>Prostigmata</taxon>
        <taxon>Eleutherengona</taxon>
        <taxon>Raphignathae</taxon>
        <taxon>Tetranychoidea</taxon>
        <taxon>Tetranychidae</taxon>
        <taxon>Tetranychus</taxon>
    </lineage>
</organism>